<evidence type="ECO:0000313" key="10">
    <source>
        <dbReference type="EMBL" id="SHF71704.1"/>
    </source>
</evidence>
<keyword evidence="8" id="KW-1133">Transmembrane helix</keyword>
<evidence type="ECO:0000256" key="6">
    <source>
        <dbReference type="ARBA" id="ARBA00023237"/>
    </source>
</evidence>
<dbReference type="PROSITE" id="PS52016">
    <property type="entry name" value="TONB_DEPENDENT_REC_3"/>
    <property type="match status" value="1"/>
</dbReference>
<dbReference type="AlphaFoldDB" id="A0A1M5DXV0"/>
<evidence type="ECO:0000256" key="7">
    <source>
        <dbReference type="PROSITE-ProRule" id="PRU01360"/>
    </source>
</evidence>
<evidence type="ECO:0000256" key="4">
    <source>
        <dbReference type="ARBA" id="ARBA00022692"/>
    </source>
</evidence>
<evidence type="ECO:0000256" key="3">
    <source>
        <dbReference type="ARBA" id="ARBA00022452"/>
    </source>
</evidence>
<dbReference type="Proteomes" id="UP000184164">
    <property type="component" value="Unassembled WGS sequence"/>
</dbReference>
<dbReference type="InterPro" id="IPR037066">
    <property type="entry name" value="Plug_dom_sf"/>
</dbReference>
<dbReference type="OrthoDB" id="9768177at2"/>
<dbReference type="InterPro" id="IPR039426">
    <property type="entry name" value="TonB-dep_rcpt-like"/>
</dbReference>
<sequence length="1049" mass="116893">MKRDGVVHRYLLWVILNSIKSGLAVSMLATLLFTCITSGAVAQTTGEAATAQQKNWSVSGKVTDSAGLPLPGVTIVQKGTTNGIVTDFDGNYSFSGIYSDAVLVFSFVGMQTEEISVNGRKELNLKMEAQNVAIEEVVAIGYGTMRKKDLTGAVATVNGDLVAKRQATQLSQALQGSMPGVTITRSNSEPGASATIRVRGITTISDSNPLIIVDGVPVSNINDINPNDIQDISVLKDAASASIYGARAASGVVLITTRRAKKGQINMEYSASFGIEKPTEFPEVVDAVRYMEMSNEQTWNDAGNKEGGEYGVYSKDEIENWMEWNKTNPNEYPVTDWVGLLLNDYAPRQTHNLSLSHGGEKVKTNASINYEYSEALYDYNSYERISTRVNNTININDYLSGTIDFSFNSSLSENPVGNPVYDALRYAPIYAAVWSDGRVAEGKSSSNEYAALNYGGYNNLRNNKLFGKIALDFKPVKNLTITGVVAPTLHFAKNKKFVKQIPYYDADDPTTFLGYIAGHENTSLKEERNDKKTMTKQLLVKYLNSFNDAHNVNLMAGYEDFELFNESLSAFRDKYLLSNFPYLDLGPLDYQENSGSALESAYRSYFGRVIYDYKSKYFAQANIRYDGSSRFHPDYRWAAFPSFSAGWAISEEDFMKDVSALSFLKLRASWGTLGNERIGNYPYQASIGFSNALFYQNGSIVSSTTAAQYQYAIPDITWETTETWDVGIDANFFDNRLLFSGDYYVKKTKDMLLELEVPDFMGYENPDQNTGTMDTKGWEIQLSWRDKVGELNYAASFNVSDYISKMGDLGGIVFDGSIIKREGSEYNEWYGYLSDGLFQTQKEIDDSPLLYSSVKPGDVKYIDISGPDGVPDGQITPDYDRVLLGGSLPRFVYGGNISADYKGFDLSVVVQGVGKQNSRVVPQMVKPFYSGWTNAPKIIDGNYWSLYNTEEQNLNAKYPRLSYVGAENNNYEMSDFWLINGAYFRLKNITLGYTLPKQVVQRVRLNGVRLFASASDLFSFNHYPKGWDPEVSYNSYISKSFNVGLSVKF</sequence>
<dbReference type="InterPro" id="IPR036942">
    <property type="entry name" value="Beta-barrel_TonB_sf"/>
</dbReference>
<dbReference type="GO" id="GO:0009279">
    <property type="term" value="C:cell outer membrane"/>
    <property type="evidence" value="ECO:0007669"/>
    <property type="project" value="UniProtKB-SubCell"/>
</dbReference>
<dbReference type="Pfam" id="PF07715">
    <property type="entry name" value="Plug"/>
    <property type="match status" value="1"/>
</dbReference>
<proteinExistence type="inferred from homology"/>
<dbReference type="Gene3D" id="2.170.130.10">
    <property type="entry name" value="TonB-dependent receptor, plug domain"/>
    <property type="match status" value="1"/>
</dbReference>
<dbReference type="EMBL" id="FQUM01000008">
    <property type="protein sequence ID" value="SHF71704.1"/>
    <property type="molecule type" value="Genomic_DNA"/>
</dbReference>
<dbReference type="InterPro" id="IPR023996">
    <property type="entry name" value="TonB-dep_OMP_SusC/RagA"/>
</dbReference>
<dbReference type="SUPFAM" id="SSF56935">
    <property type="entry name" value="Porins"/>
    <property type="match status" value="1"/>
</dbReference>
<evidence type="ECO:0000256" key="1">
    <source>
        <dbReference type="ARBA" id="ARBA00004571"/>
    </source>
</evidence>
<dbReference type="NCBIfam" id="TIGR04057">
    <property type="entry name" value="SusC_RagA_signa"/>
    <property type="match status" value="1"/>
</dbReference>
<evidence type="ECO:0000313" key="11">
    <source>
        <dbReference type="Proteomes" id="UP000184164"/>
    </source>
</evidence>
<evidence type="ECO:0000256" key="8">
    <source>
        <dbReference type="SAM" id="Phobius"/>
    </source>
</evidence>
<keyword evidence="4 7" id="KW-0812">Transmembrane</keyword>
<dbReference type="InterPro" id="IPR023997">
    <property type="entry name" value="TonB-dep_OMP_SusC/RagA_CS"/>
</dbReference>
<keyword evidence="11" id="KW-1185">Reference proteome</keyword>
<dbReference type="Gene3D" id="2.60.40.1120">
    <property type="entry name" value="Carboxypeptidase-like, regulatory domain"/>
    <property type="match status" value="1"/>
</dbReference>
<dbReference type="SUPFAM" id="SSF49464">
    <property type="entry name" value="Carboxypeptidase regulatory domain-like"/>
    <property type="match status" value="1"/>
</dbReference>
<evidence type="ECO:0000256" key="2">
    <source>
        <dbReference type="ARBA" id="ARBA00022448"/>
    </source>
</evidence>
<dbReference type="InterPro" id="IPR008969">
    <property type="entry name" value="CarboxyPept-like_regulatory"/>
</dbReference>
<dbReference type="InterPro" id="IPR012910">
    <property type="entry name" value="Plug_dom"/>
</dbReference>
<keyword evidence="2 7" id="KW-0813">Transport</keyword>
<gene>
    <name evidence="10" type="ORF">SAMN05444274_1082</name>
</gene>
<feature type="domain" description="TonB-dependent receptor plug" evidence="9">
    <location>
        <begin position="147"/>
        <end position="252"/>
    </location>
</feature>
<dbReference type="STRING" id="1484053.SAMN05444274_1082"/>
<comment type="similarity">
    <text evidence="7">Belongs to the TonB-dependent receptor family.</text>
</comment>
<comment type="subcellular location">
    <subcellularLocation>
        <location evidence="1 7">Cell outer membrane</location>
        <topology evidence="1 7">Multi-pass membrane protein</topology>
    </subcellularLocation>
</comment>
<organism evidence="10 11">
    <name type="scientific">Mariniphaga anaerophila</name>
    <dbReference type="NCBI Taxonomy" id="1484053"/>
    <lineage>
        <taxon>Bacteria</taxon>
        <taxon>Pseudomonadati</taxon>
        <taxon>Bacteroidota</taxon>
        <taxon>Bacteroidia</taxon>
        <taxon>Marinilabiliales</taxon>
        <taxon>Prolixibacteraceae</taxon>
        <taxon>Mariniphaga</taxon>
    </lineage>
</organism>
<keyword evidence="5 7" id="KW-0472">Membrane</keyword>
<dbReference type="NCBIfam" id="TIGR04056">
    <property type="entry name" value="OMP_RagA_SusC"/>
    <property type="match status" value="1"/>
</dbReference>
<keyword evidence="6 7" id="KW-0998">Cell outer membrane</keyword>
<reference evidence="10 11" key="1">
    <citation type="submission" date="2016-11" db="EMBL/GenBank/DDBJ databases">
        <authorList>
            <person name="Jaros S."/>
            <person name="Januszkiewicz K."/>
            <person name="Wedrychowicz H."/>
        </authorList>
    </citation>
    <scope>NUCLEOTIDE SEQUENCE [LARGE SCALE GENOMIC DNA]</scope>
    <source>
        <strain evidence="10 11">DSM 26910</strain>
    </source>
</reference>
<accession>A0A1M5DXV0</accession>
<evidence type="ECO:0000259" key="9">
    <source>
        <dbReference type="Pfam" id="PF07715"/>
    </source>
</evidence>
<name>A0A1M5DXV0_9BACT</name>
<dbReference type="Pfam" id="PF13715">
    <property type="entry name" value="CarbopepD_reg_2"/>
    <property type="match status" value="1"/>
</dbReference>
<feature type="transmembrane region" description="Helical" evidence="8">
    <location>
        <begin position="12"/>
        <end position="33"/>
    </location>
</feature>
<keyword evidence="3 7" id="KW-1134">Transmembrane beta strand</keyword>
<evidence type="ECO:0000256" key="5">
    <source>
        <dbReference type="ARBA" id="ARBA00023136"/>
    </source>
</evidence>
<protein>
    <submittedName>
        <fullName evidence="10">TonB-linked outer membrane protein, SusC/RagA family</fullName>
    </submittedName>
</protein>
<dbReference type="Gene3D" id="2.40.170.20">
    <property type="entry name" value="TonB-dependent receptor, beta-barrel domain"/>
    <property type="match status" value="1"/>
</dbReference>
<dbReference type="RefSeq" id="WP_139249746.1">
    <property type="nucleotide sequence ID" value="NZ_FQUM01000008.1"/>
</dbReference>